<dbReference type="OrthoDB" id="9808776at2"/>
<dbReference type="eggNOG" id="COG4293">
    <property type="taxonomic scope" value="Bacteria"/>
</dbReference>
<evidence type="ECO:0000313" key="2">
    <source>
        <dbReference type="EMBL" id="ADV61423.1"/>
    </source>
</evidence>
<reference key="1">
    <citation type="submission" date="2010-11" db="EMBL/GenBank/DDBJ databases">
        <title>The complete sequence of chromosome of Isophaera pallida ATCC 43644.</title>
        <authorList>
            <consortium name="US DOE Joint Genome Institute (JGI-PGF)"/>
            <person name="Lucas S."/>
            <person name="Copeland A."/>
            <person name="Lapidus A."/>
            <person name="Bruce D."/>
            <person name="Goodwin L."/>
            <person name="Pitluck S."/>
            <person name="Kyrpides N."/>
            <person name="Mavromatis K."/>
            <person name="Pagani I."/>
            <person name="Ivanova N."/>
            <person name="Saunders E."/>
            <person name="Brettin T."/>
            <person name="Detter J.C."/>
            <person name="Han C."/>
            <person name="Tapia R."/>
            <person name="Land M."/>
            <person name="Hauser L."/>
            <person name="Markowitz V."/>
            <person name="Cheng J.-F."/>
            <person name="Hugenholtz P."/>
            <person name="Woyke T."/>
            <person name="Wu D."/>
            <person name="Eisen J.A."/>
        </authorList>
    </citation>
    <scope>NUCLEOTIDE SEQUENCE</scope>
    <source>
        <strain>ATCC 43644</strain>
    </source>
</reference>
<gene>
    <name evidence="2" type="ordered locus">Isop_0833</name>
</gene>
<organism evidence="2 3">
    <name type="scientific">Isosphaera pallida (strain ATCC 43644 / DSM 9630 / IS1B)</name>
    <dbReference type="NCBI Taxonomy" id="575540"/>
    <lineage>
        <taxon>Bacteria</taxon>
        <taxon>Pseudomonadati</taxon>
        <taxon>Planctomycetota</taxon>
        <taxon>Planctomycetia</taxon>
        <taxon>Isosphaerales</taxon>
        <taxon>Isosphaeraceae</taxon>
        <taxon>Isosphaera</taxon>
    </lineage>
</organism>
<feature type="region of interest" description="Disordered" evidence="1">
    <location>
        <begin position="1"/>
        <end position="23"/>
    </location>
</feature>
<feature type="compositionally biased region" description="Polar residues" evidence="1">
    <location>
        <begin position="1"/>
        <end position="16"/>
    </location>
</feature>
<dbReference type="EMBL" id="CP002353">
    <property type="protein sequence ID" value="ADV61423.1"/>
    <property type="molecule type" value="Genomic_DNA"/>
</dbReference>
<dbReference type="Proteomes" id="UP000008631">
    <property type="component" value="Chromosome"/>
</dbReference>
<evidence type="ECO:0000256" key="1">
    <source>
        <dbReference type="SAM" id="MobiDB-lite"/>
    </source>
</evidence>
<dbReference type="InParanoid" id="E8R2D8"/>
<evidence type="ECO:0000313" key="3">
    <source>
        <dbReference type="Proteomes" id="UP000008631"/>
    </source>
</evidence>
<name>E8R2D8_ISOPI</name>
<reference evidence="2 3" key="2">
    <citation type="journal article" date="2011" name="Stand. Genomic Sci.">
        <title>Complete genome sequence of Isosphaera pallida type strain (IS1B).</title>
        <authorList>
            <consortium name="US DOE Joint Genome Institute (JGI-PGF)"/>
            <person name="Goker M."/>
            <person name="Cleland D."/>
            <person name="Saunders E."/>
            <person name="Lapidus A."/>
            <person name="Nolan M."/>
            <person name="Lucas S."/>
            <person name="Hammon N."/>
            <person name="Deshpande S."/>
            <person name="Cheng J.F."/>
            <person name="Tapia R."/>
            <person name="Han C."/>
            <person name="Goodwin L."/>
            <person name="Pitluck S."/>
            <person name="Liolios K."/>
            <person name="Pagani I."/>
            <person name="Ivanova N."/>
            <person name="Mavromatis K."/>
            <person name="Pati A."/>
            <person name="Chen A."/>
            <person name="Palaniappan K."/>
            <person name="Land M."/>
            <person name="Hauser L."/>
            <person name="Chang Y.J."/>
            <person name="Jeffries C.D."/>
            <person name="Detter J.C."/>
            <person name="Beck B."/>
            <person name="Woyke T."/>
            <person name="Bristow J."/>
            <person name="Eisen J.A."/>
            <person name="Markowitz V."/>
            <person name="Hugenholtz P."/>
            <person name="Kyrpides N.C."/>
            <person name="Klenk H.P."/>
        </authorList>
    </citation>
    <scope>NUCLEOTIDE SEQUENCE [LARGE SCALE GENOMIC DNA]</scope>
    <source>
        <strain evidence="3">ATCC 43644 / DSM 9630 / IS1B</strain>
    </source>
</reference>
<dbReference type="HOGENOM" id="CLU_085858_3_0_0"/>
<protein>
    <recommendedName>
        <fullName evidence="4">DUF1802 family protein</fullName>
    </recommendedName>
</protein>
<dbReference type="STRING" id="575540.Isop_0833"/>
<keyword evidence="3" id="KW-1185">Reference proteome</keyword>
<sequence length="211" mass="23534">MNPVSASSSPPHANTPWSPPERPAAALKEWSGVVEALGSGRQIILIRAGGLHERRGPGRFQVEQPAFWLWPTRLHQDQQGLKPEAIPPIRPETTINTPPRLEIVAVVAWETRVESLELLERLDPLHVWTPETIRLRFTQRRPGVHLLALRVWRCEPVDPPPGTDASGCSSWVEWPDPLAGPLALARAPALPTDHFQAQLDQLARLLERPAE</sequence>
<dbReference type="InterPro" id="IPR014923">
    <property type="entry name" value="DUF1802"/>
</dbReference>
<dbReference type="Pfam" id="PF08819">
    <property type="entry name" value="DUF1802"/>
    <property type="match status" value="1"/>
</dbReference>
<evidence type="ECO:0008006" key="4">
    <source>
        <dbReference type="Google" id="ProtNLM"/>
    </source>
</evidence>
<dbReference type="AlphaFoldDB" id="E8R2D8"/>
<accession>E8R2D8</accession>
<dbReference type="KEGG" id="ipa:Isop_0833"/>
<proteinExistence type="predicted"/>
<dbReference type="RefSeq" id="WP_013563712.1">
    <property type="nucleotide sequence ID" value="NC_014962.1"/>
</dbReference>